<comment type="caution">
    <text evidence="10">The sequence shown here is derived from an EMBL/GenBank/DDBJ whole genome shotgun (WGS) entry which is preliminary data.</text>
</comment>
<dbReference type="GO" id="GO:0005524">
    <property type="term" value="F:ATP binding"/>
    <property type="evidence" value="ECO:0007669"/>
    <property type="project" value="UniProtKB-UniRule"/>
</dbReference>
<feature type="binding site" evidence="8">
    <location>
        <begin position="23"/>
        <end position="28"/>
    </location>
    <ligand>
        <name>ATP</name>
        <dbReference type="ChEBI" id="CHEBI:30616"/>
    </ligand>
</feature>
<evidence type="ECO:0000256" key="7">
    <source>
        <dbReference type="ARBA" id="ARBA00022993"/>
    </source>
</evidence>
<name>A0A0H8MM07_VIBCL</name>
<keyword evidence="4 8" id="KW-0547">Nucleotide-binding</keyword>
<protein>
    <recommendedName>
        <fullName evidence="8 9">Dephospho-CoA kinase</fullName>
        <ecNumber evidence="8 9">2.7.1.24</ecNumber>
    </recommendedName>
    <alternativeName>
        <fullName evidence="8">Dephosphocoenzyme A kinase</fullName>
    </alternativeName>
</protein>
<keyword evidence="3 8" id="KW-0808">Transferase</keyword>
<organism evidence="10 11">
    <name type="scientific">Vibrio cholerae</name>
    <dbReference type="NCBI Taxonomy" id="666"/>
    <lineage>
        <taxon>Bacteria</taxon>
        <taxon>Pseudomonadati</taxon>
        <taxon>Pseudomonadota</taxon>
        <taxon>Gammaproteobacteria</taxon>
        <taxon>Vibrionales</taxon>
        <taxon>Vibrionaceae</taxon>
        <taxon>Vibrio</taxon>
    </lineage>
</organism>
<keyword evidence="2 8" id="KW-0963">Cytoplasm</keyword>
<dbReference type="Proteomes" id="UP000471242">
    <property type="component" value="Unassembled WGS sequence"/>
</dbReference>
<dbReference type="PANTHER" id="PTHR10695:SF46">
    <property type="entry name" value="BIFUNCTIONAL COENZYME A SYNTHASE-RELATED"/>
    <property type="match status" value="1"/>
</dbReference>
<evidence type="ECO:0000256" key="1">
    <source>
        <dbReference type="ARBA" id="ARBA00009018"/>
    </source>
</evidence>
<dbReference type="HAMAP" id="MF_00376">
    <property type="entry name" value="Dephospho_CoA_kinase"/>
    <property type="match status" value="1"/>
</dbReference>
<dbReference type="Gene3D" id="3.40.50.300">
    <property type="entry name" value="P-loop containing nucleotide triphosphate hydrolases"/>
    <property type="match status" value="1"/>
</dbReference>
<dbReference type="EC" id="2.7.1.24" evidence="8 9"/>
<accession>A0A0H8MM07</accession>
<evidence type="ECO:0000313" key="10">
    <source>
        <dbReference type="EMBL" id="MVD22483.1"/>
    </source>
</evidence>
<dbReference type="FunFam" id="3.40.50.300:FF:000518">
    <property type="entry name" value="Dephospho-CoA kinase"/>
    <property type="match status" value="1"/>
</dbReference>
<evidence type="ECO:0000313" key="11">
    <source>
        <dbReference type="Proteomes" id="UP000471242"/>
    </source>
</evidence>
<sequence length="213" mass="23552">MVLHHLGRTTVMSFVVALTGGIASGKTTVANLFHDQFGIDLVDADVIARDVVKPETEGLKAIAAHFGQAILHPDGSLNRAALRERIFAAPNEKAWLNQLLHPMIRQGMRNALTQTTSPYALLIVPLLVENQLQTMADRVLVVDVDEKIQIERTMARDKVSREQAEAILAAQASRAQRLAIADDVLKNDAENQKLLPQITLLHQKYLAMSRQNL</sequence>
<evidence type="ECO:0000256" key="4">
    <source>
        <dbReference type="ARBA" id="ARBA00022741"/>
    </source>
</evidence>
<comment type="pathway">
    <text evidence="8">Cofactor biosynthesis; coenzyme A biosynthesis; CoA from (R)-pantothenate: step 5/5.</text>
</comment>
<dbReference type="GO" id="GO:0015937">
    <property type="term" value="P:coenzyme A biosynthetic process"/>
    <property type="evidence" value="ECO:0007669"/>
    <property type="project" value="UniProtKB-UniRule"/>
</dbReference>
<comment type="catalytic activity">
    <reaction evidence="8">
        <text>3'-dephospho-CoA + ATP = ADP + CoA + H(+)</text>
        <dbReference type="Rhea" id="RHEA:18245"/>
        <dbReference type="ChEBI" id="CHEBI:15378"/>
        <dbReference type="ChEBI" id="CHEBI:30616"/>
        <dbReference type="ChEBI" id="CHEBI:57287"/>
        <dbReference type="ChEBI" id="CHEBI:57328"/>
        <dbReference type="ChEBI" id="CHEBI:456216"/>
        <dbReference type="EC" id="2.7.1.24"/>
    </reaction>
</comment>
<evidence type="ECO:0000256" key="3">
    <source>
        <dbReference type="ARBA" id="ARBA00022679"/>
    </source>
</evidence>
<dbReference type="UniPathway" id="UPA00241">
    <property type="reaction ID" value="UER00356"/>
</dbReference>
<comment type="subcellular location">
    <subcellularLocation>
        <location evidence="8">Cytoplasm</location>
    </subcellularLocation>
</comment>
<keyword evidence="6 8" id="KW-0067">ATP-binding</keyword>
<dbReference type="InterPro" id="IPR027417">
    <property type="entry name" value="P-loop_NTPase"/>
</dbReference>
<dbReference type="EMBL" id="QZRB01000004">
    <property type="protein sequence ID" value="MVD22483.1"/>
    <property type="molecule type" value="Genomic_DNA"/>
</dbReference>
<evidence type="ECO:0000256" key="2">
    <source>
        <dbReference type="ARBA" id="ARBA00022490"/>
    </source>
</evidence>
<evidence type="ECO:0000256" key="5">
    <source>
        <dbReference type="ARBA" id="ARBA00022777"/>
    </source>
</evidence>
<dbReference type="GO" id="GO:0005737">
    <property type="term" value="C:cytoplasm"/>
    <property type="evidence" value="ECO:0007669"/>
    <property type="project" value="UniProtKB-SubCell"/>
</dbReference>
<proteinExistence type="inferred from homology"/>
<evidence type="ECO:0000256" key="6">
    <source>
        <dbReference type="ARBA" id="ARBA00022840"/>
    </source>
</evidence>
<dbReference type="PANTHER" id="PTHR10695">
    <property type="entry name" value="DEPHOSPHO-COA KINASE-RELATED"/>
    <property type="match status" value="1"/>
</dbReference>
<dbReference type="GO" id="GO:0004140">
    <property type="term" value="F:dephospho-CoA kinase activity"/>
    <property type="evidence" value="ECO:0007669"/>
    <property type="project" value="UniProtKB-UniRule"/>
</dbReference>
<dbReference type="InterPro" id="IPR001977">
    <property type="entry name" value="Depp_CoAkinase"/>
</dbReference>
<keyword evidence="7 8" id="KW-0173">Coenzyme A biosynthesis</keyword>
<dbReference type="Pfam" id="PF01121">
    <property type="entry name" value="CoaE"/>
    <property type="match status" value="1"/>
</dbReference>
<evidence type="ECO:0000256" key="9">
    <source>
        <dbReference type="NCBIfam" id="TIGR00152"/>
    </source>
</evidence>
<dbReference type="NCBIfam" id="TIGR00152">
    <property type="entry name" value="dephospho-CoA kinase"/>
    <property type="match status" value="1"/>
</dbReference>
<reference evidence="10 11" key="1">
    <citation type="submission" date="2018-09" db="EMBL/GenBank/DDBJ databases">
        <title>Genomic epidemiology reveals two lineages of Vibrio cholerae that can cause global cholera epidemics despite absence of cholera toxin gene.</title>
        <authorList>
            <person name="Wang H."/>
            <person name="Zen W."/>
            <person name="Yu H."/>
            <person name="Zhang W."/>
            <person name="Pan J."/>
            <person name="Yang C."/>
            <person name="Cui Y."/>
        </authorList>
    </citation>
    <scope>NUCLEOTIDE SEQUENCE [LARGE SCALE GENOMIC DNA]</scope>
    <source>
        <strain evidence="10 11">00-1_S85</strain>
    </source>
</reference>
<evidence type="ECO:0000256" key="8">
    <source>
        <dbReference type="HAMAP-Rule" id="MF_00376"/>
    </source>
</evidence>
<gene>
    <name evidence="8" type="primary">coaE</name>
    <name evidence="10" type="ORF">D6U24_03845</name>
</gene>
<dbReference type="AlphaFoldDB" id="A0A0H8MM07"/>
<comment type="similarity">
    <text evidence="1 8">Belongs to the CoaE family.</text>
</comment>
<keyword evidence="5 8" id="KW-0418">Kinase</keyword>
<dbReference type="SUPFAM" id="SSF52540">
    <property type="entry name" value="P-loop containing nucleoside triphosphate hydrolases"/>
    <property type="match status" value="1"/>
</dbReference>
<dbReference type="CDD" id="cd02022">
    <property type="entry name" value="DPCK"/>
    <property type="match status" value="1"/>
</dbReference>
<comment type="function">
    <text evidence="8">Catalyzes the phosphorylation of the 3'-hydroxyl group of dephosphocoenzyme A to form coenzyme A.</text>
</comment>
<dbReference type="PROSITE" id="PS51219">
    <property type="entry name" value="DPCK"/>
    <property type="match status" value="1"/>
</dbReference>